<dbReference type="PANTHER" id="PTHR12215">
    <property type="entry name" value="PHOSPHOPANTETHEINE TRANSFERASE"/>
    <property type="match status" value="1"/>
</dbReference>
<dbReference type="Gene3D" id="3.90.470.20">
    <property type="entry name" value="4'-phosphopantetheinyl transferase domain"/>
    <property type="match status" value="2"/>
</dbReference>
<keyword evidence="6" id="KW-1185">Reference proteome</keyword>
<dbReference type="SUPFAM" id="SSF56214">
    <property type="entry name" value="4'-phosphopantetheinyl transferase"/>
    <property type="match status" value="2"/>
</dbReference>
<name>A0A1I0AV98_9ACTN</name>
<feature type="compositionally biased region" description="Low complexity" evidence="3">
    <location>
        <begin position="252"/>
        <end position="263"/>
    </location>
</feature>
<dbReference type="InterPro" id="IPR050559">
    <property type="entry name" value="P-Pant_transferase_sf"/>
</dbReference>
<dbReference type="GO" id="GO:0019878">
    <property type="term" value="P:lysine biosynthetic process via aminoadipic acid"/>
    <property type="evidence" value="ECO:0007669"/>
    <property type="project" value="TreeGrafter"/>
</dbReference>
<accession>A0A1I0AV98</accession>
<evidence type="ECO:0000259" key="4">
    <source>
        <dbReference type="Pfam" id="PF01648"/>
    </source>
</evidence>
<dbReference type="AlphaFoldDB" id="A0A1I0AV98"/>
<dbReference type="GO" id="GO:0000287">
    <property type="term" value="F:magnesium ion binding"/>
    <property type="evidence" value="ECO:0007669"/>
    <property type="project" value="InterPro"/>
</dbReference>
<sequence>MRPLYGRPPWPRSGPDLAPLPGVCQVWWARPDDVRPEHDALLGEADLARRARLARPADRQRMTAGAAVARLVLGTALGTSPADLRIDRTCPTCGSPHGRPRLADTDRLDFSISHSAHCVVVAVLPGGRVGVDVEEVGRFAPGELEELAACALSDAEHEHVARLPAAAQPCAFTVCWVRREAVLKATGQGLDVPPEGLVLTSPSAPPRVLHRDGREPVWLRDLPAPAGFIAALAGLGTPPDDVVHRDAGPLLRQTSRRSSGPTTRSHRYP</sequence>
<dbReference type="GO" id="GO:0008897">
    <property type="term" value="F:holo-[acyl-carrier-protein] synthase activity"/>
    <property type="evidence" value="ECO:0007669"/>
    <property type="project" value="InterPro"/>
</dbReference>
<comment type="similarity">
    <text evidence="1">Belongs to the P-Pant transferase superfamily. Gsp/Sfp/HetI/AcpT family.</text>
</comment>
<evidence type="ECO:0000313" key="5">
    <source>
        <dbReference type="EMBL" id="SES97898.1"/>
    </source>
</evidence>
<dbReference type="GO" id="GO:0005829">
    <property type="term" value="C:cytosol"/>
    <property type="evidence" value="ECO:0007669"/>
    <property type="project" value="TreeGrafter"/>
</dbReference>
<dbReference type="InterPro" id="IPR008278">
    <property type="entry name" value="4-PPantetheinyl_Trfase_dom"/>
</dbReference>
<organism evidence="5 6">
    <name type="scientific">Geodermatophilus poikilotrophus</name>
    <dbReference type="NCBI Taxonomy" id="1333667"/>
    <lineage>
        <taxon>Bacteria</taxon>
        <taxon>Bacillati</taxon>
        <taxon>Actinomycetota</taxon>
        <taxon>Actinomycetes</taxon>
        <taxon>Geodermatophilales</taxon>
        <taxon>Geodermatophilaceae</taxon>
        <taxon>Geodermatophilus</taxon>
    </lineage>
</organism>
<proteinExistence type="inferred from homology"/>
<keyword evidence="2 5" id="KW-0808">Transferase</keyword>
<feature type="domain" description="4'-phosphopantetheinyl transferase" evidence="4">
    <location>
        <begin position="128"/>
        <end position="197"/>
    </location>
</feature>
<dbReference type="Proteomes" id="UP000198507">
    <property type="component" value="Unassembled WGS sequence"/>
</dbReference>
<dbReference type="InterPro" id="IPR037143">
    <property type="entry name" value="4-PPantetheinyl_Trfase_dom_sf"/>
</dbReference>
<evidence type="ECO:0000313" key="6">
    <source>
        <dbReference type="Proteomes" id="UP000198507"/>
    </source>
</evidence>
<gene>
    <name evidence="5" type="ORF">SAMN04488546_0967</name>
</gene>
<dbReference type="PANTHER" id="PTHR12215:SF10">
    <property type="entry name" value="L-AMINOADIPATE-SEMIALDEHYDE DEHYDROGENASE-PHOSPHOPANTETHEINYL TRANSFERASE"/>
    <property type="match status" value="1"/>
</dbReference>
<dbReference type="Pfam" id="PF01648">
    <property type="entry name" value="ACPS"/>
    <property type="match status" value="1"/>
</dbReference>
<evidence type="ECO:0000256" key="3">
    <source>
        <dbReference type="SAM" id="MobiDB-lite"/>
    </source>
</evidence>
<reference evidence="6" key="1">
    <citation type="submission" date="2016-10" db="EMBL/GenBank/DDBJ databases">
        <authorList>
            <person name="Varghese N."/>
            <person name="Submissions S."/>
        </authorList>
    </citation>
    <scope>NUCLEOTIDE SEQUENCE [LARGE SCALE GENOMIC DNA]</scope>
    <source>
        <strain evidence="6">DSM 44209</strain>
    </source>
</reference>
<protein>
    <submittedName>
        <fullName evidence="5">4'-phosphopantetheinyl transferase</fullName>
    </submittedName>
</protein>
<feature type="region of interest" description="Disordered" evidence="3">
    <location>
        <begin position="240"/>
        <end position="269"/>
    </location>
</feature>
<dbReference type="EMBL" id="FOIE01000002">
    <property type="protein sequence ID" value="SES97898.1"/>
    <property type="molecule type" value="Genomic_DNA"/>
</dbReference>
<evidence type="ECO:0000256" key="1">
    <source>
        <dbReference type="ARBA" id="ARBA00010990"/>
    </source>
</evidence>
<evidence type="ECO:0000256" key="2">
    <source>
        <dbReference type="ARBA" id="ARBA00022679"/>
    </source>
</evidence>